<reference evidence="3" key="1">
    <citation type="submission" date="2025-08" db="UniProtKB">
        <authorList>
            <consortium name="RefSeq"/>
        </authorList>
    </citation>
    <scope>IDENTIFICATION</scope>
    <source>
        <strain evidence="3">OHB3-1</strain>
    </source>
</reference>
<dbReference type="InterPro" id="IPR008480">
    <property type="entry name" value="DUF761_pln"/>
</dbReference>
<dbReference type="KEGG" id="mcha:111014779"/>
<sequence length="146" mass="17096">MGEKKWGALFRLKKVLRKFTVLLRLHLARRLPSHRLRSSAFGDRTVRPRPVPPPQPLPPPPPPPPPPPSYGIIEYDVDDSRPPMTQSYEIVEDDVDERAQKFIDDFRSRLWLERQISRQLRYYYRSSSSETEYEDGSPPSPRSSIR</sequence>
<name>A0A6J1CVX6_MOMCH</name>
<dbReference type="GeneID" id="111014779"/>
<evidence type="ECO:0000313" key="3">
    <source>
        <dbReference type="RefSeq" id="XP_022145291.1"/>
    </source>
</evidence>
<dbReference type="Pfam" id="PF05553">
    <property type="entry name" value="DUF761"/>
    <property type="match status" value="1"/>
</dbReference>
<protein>
    <submittedName>
        <fullName evidence="3">ELL-associated factor 1-like</fullName>
    </submittedName>
</protein>
<dbReference type="SUPFAM" id="SSF101447">
    <property type="entry name" value="Formin homology 2 domain (FH2 domain)"/>
    <property type="match status" value="1"/>
</dbReference>
<evidence type="ECO:0000256" key="1">
    <source>
        <dbReference type="SAM" id="MobiDB-lite"/>
    </source>
</evidence>
<evidence type="ECO:0000313" key="2">
    <source>
        <dbReference type="Proteomes" id="UP000504603"/>
    </source>
</evidence>
<gene>
    <name evidence="3" type="primary">LOC111014779</name>
</gene>
<proteinExistence type="predicted"/>
<dbReference type="Proteomes" id="UP000504603">
    <property type="component" value="Unplaced"/>
</dbReference>
<organism evidence="2 3">
    <name type="scientific">Momordica charantia</name>
    <name type="common">Bitter gourd</name>
    <name type="synonym">Balsam pear</name>
    <dbReference type="NCBI Taxonomy" id="3673"/>
    <lineage>
        <taxon>Eukaryota</taxon>
        <taxon>Viridiplantae</taxon>
        <taxon>Streptophyta</taxon>
        <taxon>Embryophyta</taxon>
        <taxon>Tracheophyta</taxon>
        <taxon>Spermatophyta</taxon>
        <taxon>Magnoliopsida</taxon>
        <taxon>eudicotyledons</taxon>
        <taxon>Gunneridae</taxon>
        <taxon>Pentapetalae</taxon>
        <taxon>rosids</taxon>
        <taxon>fabids</taxon>
        <taxon>Cucurbitales</taxon>
        <taxon>Cucurbitaceae</taxon>
        <taxon>Momordiceae</taxon>
        <taxon>Momordica</taxon>
    </lineage>
</organism>
<keyword evidence="2" id="KW-1185">Reference proteome</keyword>
<feature type="compositionally biased region" description="Pro residues" evidence="1">
    <location>
        <begin position="49"/>
        <end position="69"/>
    </location>
</feature>
<feature type="region of interest" description="Disordered" evidence="1">
    <location>
        <begin position="38"/>
        <end position="78"/>
    </location>
</feature>
<accession>A0A6J1CVX6</accession>
<dbReference type="AlphaFoldDB" id="A0A6J1CVX6"/>
<dbReference type="RefSeq" id="XP_022145291.1">
    <property type="nucleotide sequence ID" value="XM_022289599.1"/>
</dbReference>
<dbReference type="OrthoDB" id="1682876at2759"/>
<feature type="region of interest" description="Disordered" evidence="1">
    <location>
        <begin position="123"/>
        <end position="146"/>
    </location>
</feature>